<accession>A0AAE2BHR2</accession>
<sequence>MQHSSSISKSAMSISPKSALLSTGTNLVTTGSKLNTDGSAKGNPSPIGLGLNLRPFWEDHLCISRAPRTCSNVQAELKAIFRGLQNCKDNGLHKIWIEVDVLNVIKILENPYQGAWNLQHLLQKIRTLMRSLETKISYIYREGNQVAYFFANQACSAEALVKLSPKEIVEPSSALIDNPHIRRYSLQEQFFAAKTFDMPNCLYHLKRPIRLGKIGLALGKESLTQAQAHIRPILTISAKA</sequence>
<dbReference type="PANTHER" id="PTHR47723:SF19">
    <property type="entry name" value="POLYNUCLEOTIDYL TRANSFERASE, RIBONUCLEASE H-LIKE SUPERFAMILY PROTEIN"/>
    <property type="match status" value="1"/>
</dbReference>
<dbReference type="Proteomes" id="UP001289374">
    <property type="component" value="Unassembled WGS sequence"/>
</dbReference>
<dbReference type="InterPro" id="IPR036397">
    <property type="entry name" value="RNaseH_sf"/>
</dbReference>
<dbReference type="AlphaFoldDB" id="A0AAE2BHR2"/>
<feature type="domain" description="RNase H type-1" evidence="1">
    <location>
        <begin position="35"/>
        <end position="154"/>
    </location>
</feature>
<dbReference type="SUPFAM" id="SSF53098">
    <property type="entry name" value="Ribonuclease H-like"/>
    <property type="match status" value="1"/>
</dbReference>
<dbReference type="InterPro" id="IPR044730">
    <property type="entry name" value="RNase_H-like_dom_plant"/>
</dbReference>
<protein>
    <recommendedName>
        <fullName evidence="1">RNase H type-1 domain-containing protein</fullName>
    </recommendedName>
</protein>
<dbReference type="GO" id="GO:0003676">
    <property type="term" value="F:nucleic acid binding"/>
    <property type="evidence" value="ECO:0007669"/>
    <property type="project" value="InterPro"/>
</dbReference>
<dbReference type="GO" id="GO:0004523">
    <property type="term" value="F:RNA-DNA hybrid ribonuclease activity"/>
    <property type="evidence" value="ECO:0007669"/>
    <property type="project" value="InterPro"/>
</dbReference>
<comment type="caution">
    <text evidence="2">The sequence shown here is derived from an EMBL/GenBank/DDBJ whole genome shotgun (WGS) entry which is preliminary data.</text>
</comment>
<name>A0AAE2BHR2_9LAMI</name>
<reference evidence="2" key="1">
    <citation type="submission" date="2020-06" db="EMBL/GenBank/DDBJ databases">
        <authorList>
            <person name="Li T."/>
            <person name="Hu X."/>
            <person name="Zhang T."/>
            <person name="Song X."/>
            <person name="Zhang H."/>
            <person name="Dai N."/>
            <person name="Sheng W."/>
            <person name="Hou X."/>
            <person name="Wei L."/>
        </authorList>
    </citation>
    <scope>NUCLEOTIDE SEQUENCE</scope>
    <source>
        <strain evidence="2">K16</strain>
        <tissue evidence="2">Leaf</tissue>
    </source>
</reference>
<dbReference type="InterPro" id="IPR012337">
    <property type="entry name" value="RNaseH-like_sf"/>
</dbReference>
<evidence type="ECO:0000313" key="3">
    <source>
        <dbReference type="Proteomes" id="UP001289374"/>
    </source>
</evidence>
<keyword evidence="3" id="KW-1185">Reference proteome</keyword>
<evidence type="ECO:0000313" key="2">
    <source>
        <dbReference type="EMBL" id="KAK4385848.1"/>
    </source>
</evidence>
<dbReference type="EMBL" id="JACGWL010000016">
    <property type="protein sequence ID" value="KAK4385848.1"/>
    <property type="molecule type" value="Genomic_DNA"/>
</dbReference>
<dbReference type="Gene3D" id="3.30.420.10">
    <property type="entry name" value="Ribonuclease H-like superfamily/Ribonuclease H"/>
    <property type="match status" value="1"/>
</dbReference>
<proteinExistence type="predicted"/>
<evidence type="ECO:0000259" key="1">
    <source>
        <dbReference type="Pfam" id="PF13456"/>
    </source>
</evidence>
<reference evidence="2" key="2">
    <citation type="journal article" date="2024" name="Plant">
        <title>Genomic evolution and insights into agronomic trait innovations of Sesamum species.</title>
        <authorList>
            <person name="Miao H."/>
            <person name="Wang L."/>
            <person name="Qu L."/>
            <person name="Liu H."/>
            <person name="Sun Y."/>
            <person name="Le M."/>
            <person name="Wang Q."/>
            <person name="Wei S."/>
            <person name="Zheng Y."/>
            <person name="Lin W."/>
            <person name="Duan Y."/>
            <person name="Cao H."/>
            <person name="Xiong S."/>
            <person name="Wang X."/>
            <person name="Wei L."/>
            <person name="Li C."/>
            <person name="Ma Q."/>
            <person name="Ju M."/>
            <person name="Zhao R."/>
            <person name="Li G."/>
            <person name="Mu C."/>
            <person name="Tian Q."/>
            <person name="Mei H."/>
            <person name="Zhang T."/>
            <person name="Gao T."/>
            <person name="Zhang H."/>
        </authorList>
    </citation>
    <scope>NUCLEOTIDE SEQUENCE</scope>
    <source>
        <strain evidence="2">K16</strain>
    </source>
</reference>
<organism evidence="2 3">
    <name type="scientific">Sesamum angolense</name>
    <dbReference type="NCBI Taxonomy" id="2727404"/>
    <lineage>
        <taxon>Eukaryota</taxon>
        <taxon>Viridiplantae</taxon>
        <taxon>Streptophyta</taxon>
        <taxon>Embryophyta</taxon>
        <taxon>Tracheophyta</taxon>
        <taxon>Spermatophyta</taxon>
        <taxon>Magnoliopsida</taxon>
        <taxon>eudicotyledons</taxon>
        <taxon>Gunneridae</taxon>
        <taxon>Pentapetalae</taxon>
        <taxon>asterids</taxon>
        <taxon>lamiids</taxon>
        <taxon>Lamiales</taxon>
        <taxon>Pedaliaceae</taxon>
        <taxon>Sesamum</taxon>
    </lineage>
</organism>
<dbReference type="InterPro" id="IPR002156">
    <property type="entry name" value="RNaseH_domain"/>
</dbReference>
<gene>
    <name evidence="2" type="ORF">Sango_2708800</name>
</gene>
<dbReference type="CDD" id="cd06222">
    <property type="entry name" value="RNase_H_like"/>
    <property type="match status" value="1"/>
</dbReference>
<dbReference type="InterPro" id="IPR053151">
    <property type="entry name" value="RNase_H-like"/>
</dbReference>
<dbReference type="PANTHER" id="PTHR47723">
    <property type="entry name" value="OS05G0353850 PROTEIN"/>
    <property type="match status" value="1"/>
</dbReference>
<dbReference type="Pfam" id="PF13456">
    <property type="entry name" value="RVT_3"/>
    <property type="match status" value="1"/>
</dbReference>